<reference evidence="2" key="1">
    <citation type="submission" date="2023-10" db="EMBL/GenBank/DDBJ databases">
        <title>Genome assembly of Pristionchus species.</title>
        <authorList>
            <person name="Yoshida K."/>
            <person name="Sommer R.J."/>
        </authorList>
    </citation>
    <scope>NUCLEOTIDE SEQUENCE</scope>
    <source>
        <strain evidence="2">RS0144</strain>
    </source>
</reference>
<dbReference type="PROSITE" id="PS50181">
    <property type="entry name" value="FBOX"/>
    <property type="match status" value="1"/>
</dbReference>
<accession>A0AAV5TVP4</accession>
<protein>
    <recommendedName>
        <fullName evidence="1">F-box domain-containing protein</fullName>
    </recommendedName>
</protein>
<evidence type="ECO:0000313" key="2">
    <source>
        <dbReference type="EMBL" id="GMS98301.1"/>
    </source>
</evidence>
<sequence>LESPSSPIELPIDKPMNILSLPVVFLQDMMERVKIKDRLSLRLTCRAFEKLVAETNYGFAYDGVVQSYFDKQHNRAVFAMRIDNVEFKCMTEDALKQLHHIRNRLFRGISFRNFNVCDEFLPLDFMSAFRIQELGLVARSESELQHCLQIMANFPTSKHTIKIYFLPEYEMLLNLPPIEEITIFQTNQQQNQVPVRSLFQLIFSQKNVHFAATYDGETAIEMHSTIRKMSTLSSRSLTVWADNQRILNWLTALGVSENSKEGDVYGELEIHDISIPTVGELELSYGKCWISIKSFEWSGDGQAVVELRT</sequence>
<dbReference type="Proteomes" id="UP001432027">
    <property type="component" value="Unassembled WGS sequence"/>
</dbReference>
<dbReference type="SMART" id="SM00256">
    <property type="entry name" value="FBOX"/>
    <property type="match status" value="1"/>
</dbReference>
<keyword evidence="3" id="KW-1185">Reference proteome</keyword>
<gene>
    <name evidence="2" type="ORF">PENTCL1PPCAC_20476</name>
</gene>
<name>A0AAV5TVP4_9BILA</name>
<feature type="non-terminal residue" evidence="2">
    <location>
        <position position="1"/>
    </location>
</feature>
<dbReference type="InterPro" id="IPR001810">
    <property type="entry name" value="F-box_dom"/>
</dbReference>
<feature type="domain" description="F-box" evidence="1">
    <location>
        <begin position="15"/>
        <end position="64"/>
    </location>
</feature>
<proteinExistence type="predicted"/>
<dbReference type="AlphaFoldDB" id="A0AAV5TVP4"/>
<evidence type="ECO:0000313" key="3">
    <source>
        <dbReference type="Proteomes" id="UP001432027"/>
    </source>
</evidence>
<dbReference type="EMBL" id="BTSX01000005">
    <property type="protein sequence ID" value="GMS98301.1"/>
    <property type="molecule type" value="Genomic_DNA"/>
</dbReference>
<comment type="caution">
    <text evidence="2">The sequence shown here is derived from an EMBL/GenBank/DDBJ whole genome shotgun (WGS) entry which is preliminary data.</text>
</comment>
<evidence type="ECO:0000259" key="1">
    <source>
        <dbReference type="PROSITE" id="PS50181"/>
    </source>
</evidence>
<organism evidence="2 3">
    <name type="scientific">Pristionchus entomophagus</name>
    <dbReference type="NCBI Taxonomy" id="358040"/>
    <lineage>
        <taxon>Eukaryota</taxon>
        <taxon>Metazoa</taxon>
        <taxon>Ecdysozoa</taxon>
        <taxon>Nematoda</taxon>
        <taxon>Chromadorea</taxon>
        <taxon>Rhabditida</taxon>
        <taxon>Rhabditina</taxon>
        <taxon>Diplogasteromorpha</taxon>
        <taxon>Diplogasteroidea</taxon>
        <taxon>Neodiplogasteridae</taxon>
        <taxon>Pristionchus</taxon>
    </lineage>
</organism>